<comment type="caution">
    <text evidence="1">The sequence shown here is derived from an EMBL/GenBank/DDBJ whole genome shotgun (WGS) entry which is preliminary data.</text>
</comment>
<organism evidence="1 2">
    <name type="scientific">Nonomuraea spiralis</name>
    <dbReference type="NCBI Taxonomy" id="46182"/>
    <lineage>
        <taxon>Bacteria</taxon>
        <taxon>Bacillati</taxon>
        <taxon>Actinomycetota</taxon>
        <taxon>Actinomycetes</taxon>
        <taxon>Streptosporangiales</taxon>
        <taxon>Streptosporangiaceae</taxon>
        <taxon>Nonomuraea</taxon>
    </lineage>
</organism>
<proteinExistence type="predicted"/>
<keyword evidence="2" id="KW-1185">Reference proteome</keyword>
<protein>
    <submittedName>
        <fullName evidence="1">DUF5825 family protein</fullName>
    </submittedName>
</protein>
<accession>A0ABV5IY95</accession>
<dbReference type="Pfam" id="PF19142">
    <property type="entry name" value="DUF5825"/>
    <property type="match status" value="1"/>
</dbReference>
<dbReference type="Proteomes" id="UP001589647">
    <property type="component" value="Unassembled WGS sequence"/>
</dbReference>
<evidence type="ECO:0000313" key="1">
    <source>
        <dbReference type="EMBL" id="MFB9208895.1"/>
    </source>
</evidence>
<dbReference type="RefSeq" id="WP_189654108.1">
    <property type="nucleotide sequence ID" value="NZ_BMRC01000057.1"/>
</dbReference>
<evidence type="ECO:0000313" key="2">
    <source>
        <dbReference type="Proteomes" id="UP001589647"/>
    </source>
</evidence>
<dbReference type="InterPro" id="IPR043863">
    <property type="entry name" value="DUF5825"/>
</dbReference>
<gene>
    <name evidence="1" type="ORF">ACFFV7_47465</name>
</gene>
<dbReference type="EMBL" id="JBHMEI010000089">
    <property type="protein sequence ID" value="MFB9208895.1"/>
    <property type="molecule type" value="Genomic_DNA"/>
</dbReference>
<reference evidence="1 2" key="1">
    <citation type="submission" date="2024-09" db="EMBL/GenBank/DDBJ databases">
        <authorList>
            <person name="Sun Q."/>
            <person name="Mori K."/>
        </authorList>
    </citation>
    <scope>NUCLEOTIDE SEQUENCE [LARGE SCALE GENOMIC DNA]</scope>
    <source>
        <strain evidence="1 2">CCM 3426</strain>
    </source>
</reference>
<name>A0ABV5IY95_9ACTN</name>
<sequence length="182" mass="20096">MRYPSRPELLRLPPGHVIDVPEEIRLDPGHPEELLEAVRFLRDCAACGTSVRWTGRCSDPSVANALTHVPPPLAPLGAELGEQFGGWRTAYKQGVYFLRKGPGFRIVHDRRSLHRKPLRMVITDERLVDALEAGQAVIDIERSPLPAAVRHLAEAGLIMAAGGYAVTLPYRLPAWPIPAYSV</sequence>